<dbReference type="RefSeq" id="WP_184091979.1">
    <property type="nucleotide sequence ID" value="NZ_JACIJF010000036.1"/>
</dbReference>
<keyword evidence="3" id="KW-0998">Cell outer membrane</keyword>
<keyword evidence="5" id="KW-0732">Signal</keyword>
<dbReference type="EMBL" id="JACIJF010000036">
    <property type="protein sequence ID" value="MBB5713020.1"/>
    <property type="molecule type" value="Genomic_DNA"/>
</dbReference>
<dbReference type="InterPro" id="IPR036942">
    <property type="entry name" value="Beta-barrel_TonB_sf"/>
</dbReference>
<feature type="chain" id="PRO_5032346101" description="TonB-dependent receptor" evidence="5">
    <location>
        <begin position="23"/>
        <end position="804"/>
    </location>
</feature>
<evidence type="ECO:0000256" key="1">
    <source>
        <dbReference type="ARBA" id="ARBA00004442"/>
    </source>
</evidence>
<feature type="region of interest" description="Disordered" evidence="4">
    <location>
        <begin position="31"/>
        <end position="62"/>
    </location>
</feature>
<name>A0A840YTL9_9SPHN</name>
<keyword evidence="7" id="KW-1185">Reference proteome</keyword>
<proteinExistence type="predicted"/>
<protein>
    <recommendedName>
        <fullName evidence="8">TonB-dependent receptor</fullName>
    </recommendedName>
</protein>
<evidence type="ECO:0000256" key="4">
    <source>
        <dbReference type="SAM" id="MobiDB-lite"/>
    </source>
</evidence>
<dbReference type="Proteomes" id="UP000527143">
    <property type="component" value="Unassembled WGS sequence"/>
</dbReference>
<dbReference type="AlphaFoldDB" id="A0A840YTL9"/>
<organism evidence="6 7">
    <name type="scientific">Sphingomonas xinjiangensis</name>
    <dbReference type="NCBI Taxonomy" id="643568"/>
    <lineage>
        <taxon>Bacteria</taxon>
        <taxon>Pseudomonadati</taxon>
        <taxon>Pseudomonadota</taxon>
        <taxon>Alphaproteobacteria</taxon>
        <taxon>Sphingomonadales</taxon>
        <taxon>Sphingomonadaceae</taxon>
        <taxon>Sphingomonas</taxon>
    </lineage>
</organism>
<reference evidence="6 7" key="1">
    <citation type="submission" date="2020-08" db="EMBL/GenBank/DDBJ databases">
        <title>Genomic Encyclopedia of Type Strains, Phase IV (KMG-IV): sequencing the most valuable type-strain genomes for metagenomic binning, comparative biology and taxonomic classification.</title>
        <authorList>
            <person name="Goeker M."/>
        </authorList>
    </citation>
    <scope>NUCLEOTIDE SEQUENCE [LARGE SCALE GENOMIC DNA]</scope>
    <source>
        <strain evidence="6 7">DSM 26736</strain>
    </source>
</reference>
<evidence type="ECO:0000313" key="7">
    <source>
        <dbReference type="Proteomes" id="UP000527143"/>
    </source>
</evidence>
<comment type="caution">
    <text evidence="6">The sequence shown here is derived from an EMBL/GenBank/DDBJ whole genome shotgun (WGS) entry which is preliminary data.</text>
</comment>
<comment type="subcellular location">
    <subcellularLocation>
        <location evidence="1">Cell outer membrane</location>
    </subcellularLocation>
</comment>
<dbReference type="SUPFAM" id="SSF56935">
    <property type="entry name" value="Porins"/>
    <property type="match status" value="1"/>
</dbReference>
<dbReference type="PANTHER" id="PTHR47234:SF1">
    <property type="entry name" value="TONB-DEPENDENT RECEPTOR"/>
    <property type="match status" value="1"/>
</dbReference>
<accession>A0A840YTL9</accession>
<evidence type="ECO:0008006" key="8">
    <source>
        <dbReference type="Google" id="ProtNLM"/>
    </source>
</evidence>
<dbReference type="Gene3D" id="2.40.170.20">
    <property type="entry name" value="TonB-dependent receptor, beta-barrel domain"/>
    <property type="match status" value="1"/>
</dbReference>
<keyword evidence="2" id="KW-0472">Membrane</keyword>
<feature type="signal peptide" evidence="5">
    <location>
        <begin position="1"/>
        <end position="22"/>
    </location>
</feature>
<gene>
    <name evidence="6" type="ORF">FHT02_004282</name>
</gene>
<sequence>MRQKITWIAGMLAGTCSGAVEAQQVVAPPIATTPKASDRTGAPAIAPSPARETPSAPAGDDEKDIVVLGGRPRASALGDIPPERVFRSADIRAFGADDVEALLGAIGAQTTSNRGRGDEGPVTLLNGRRVSSFSEIARIPAEAIERMEILPEEVALKYGYRADQKVVNVVTFQRYQAGIGEAGLLTVTRGNRTAGDADADFLRIRDDTRLGLGASYTRSTWLTEHDRDVRQLSGPVDAGRFRTLLPSTEQFLLNGLVSGHVLGEVSATVNGRFEANRSRSLLGLGEDGPLRRDSDQDAAHLGTTLGGRTGNWQWTAIGNYDRVASKTRTNLGDRSGLRDTAKSTDAVATADLILSGPIVTLPAGPLYTSVRGEFETHDFESRSGRSLASARSDIGRDRGGLQATADVPLLGSADPAASRVGRLSANASVAVNRLSDAGSLWTFDGGLTWSPTRSIGVILSGTSEQGAPTLEQLGGPALKTPNVRTFDLARGEVVDVTQLFGGNPRLRNDERHVFRVGMNVRPLTRTDLTLSLDYVAAQVDDPIVAFPLLSPQIEAAFPDRFVRDATGRLLQIDARPVNLAASRQKQLRWGVNWTRPLGAVPSGMESGMIRIPAAQAGQMTAGPNGTFTFRPEPGSALARNIMTASSRLFVSLYHNWVLEDSLSLRDELPSLDLLDGGAIDVGGGRRRHAVEFQAGVFKRGLGARLSATWQSGTEIGGSHADPDRLRFESLTTVNLNLFANLAERFGGASGPTWLKGTRVSFDIANLLDARSNVRDRLGATPLSYQAAYLDPLGRTISLRLRRVF</sequence>
<evidence type="ECO:0000313" key="6">
    <source>
        <dbReference type="EMBL" id="MBB5713020.1"/>
    </source>
</evidence>
<dbReference type="GO" id="GO:0009279">
    <property type="term" value="C:cell outer membrane"/>
    <property type="evidence" value="ECO:0007669"/>
    <property type="project" value="UniProtKB-SubCell"/>
</dbReference>
<evidence type="ECO:0000256" key="3">
    <source>
        <dbReference type="ARBA" id="ARBA00023237"/>
    </source>
</evidence>
<evidence type="ECO:0000256" key="2">
    <source>
        <dbReference type="ARBA" id="ARBA00023136"/>
    </source>
</evidence>
<dbReference type="PANTHER" id="PTHR47234">
    <property type="match status" value="1"/>
</dbReference>
<dbReference type="Gene3D" id="2.170.130.10">
    <property type="entry name" value="TonB-dependent receptor, plug domain"/>
    <property type="match status" value="1"/>
</dbReference>
<evidence type="ECO:0000256" key="5">
    <source>
        <dbReference type="SAM" id="SignalP"/>
    </source>
</evidence>
<dbReference type="InterPro" id="IPR037066">
    <property type="entry name" value="Plug_dom_sf"/>
</dbReference>